<dbReference type="EMBL" id="CAXDID020000044">
    <property type="protein sequence ID" value="CAL6001989.1"/>
    <property type="molecule type" value="Genomic_DNA"/>
</dbReference>
<proteinExistence type="predicted"/>
<comment type="caution">
    <text evidence="2">The sequence shown here is derived from an EMBL/GenBank/DDBJ whole genome shotgun (WGS) entry which is preliminary data.</text>
</comment>
<protein>
    <submittedName>
        <fullName evidence="2">Hsp20/alpha crystallin family protein</fullName>
    </submittedName>
    <submittedName>
        <fullName evidence="3">Hsp20/alpha_crystallin family protein</fullName>
    </submittedName>
</protein>
<evidence type="ECO:0000256" key="1">
    <source>
        <dbReference type="SAM" id="MobiDB-lite"/>
    </source>
</evidence>
<accession>A0AA86QY24</accession>
<evidence type="ECO:0000313" key="4">
    <source>
        <dbReference type="Proteomes" id="UP001642409"/>
    </source>
</evidence>
<keyword evidence="4" id="KW-1185">Reference proteome</keyword>
<sequence length="270" mass="30874">MFSNLFDSIFEDAYTPRETVCGYRQPPQKQRRQPQQYYNPYYDVQDPYAAYYQVPHGYNQRRDEYPSAREEQMARAAQLQRERQRVASAHSGYQRPQKEVQQVQSKPAPQKKEQPQTAYKVPVKAAPKPQLLQTDQPSEDSHECKITNRESVDAPEVAFKTYRSNAVVQRNQQTLVALDAESQKYLAHGSNAALIVIPAHDSDAVNLQATGKGVLQISFTSAGRTRQLSYQLPSYYDRSEIRAHRDDFGVSITVPLYSAPEEDVMVIQVQ</sequence>
<reference evidence="2" key="1">
    <citation type="submission" date="2023-06" db="EMBL/GenBank/DDBJ databases">
        <authorList>
            <person name="Kurt Z."/>
        </authorList>
    </citation>
    <scope>NUCLEOTIDE SEQUENCE</scope>
</reference>
<evidence type="ECO:0000313" key="2">
    <source>
        <dbReference type="EMBL" id="CAI9968144.1"/>
    </source>
</evidence>
<name>A0AA86QY24_9EUKA</name>
<feature type="compositionally biased region" description="Basic and acidic residues" evidence="1">
    <location>
        <begin position="63"/>
        <end position="73"/>
    </location>
</feature>
<dbReference type="EMBL" id="CATOUU010001031">
    <property type="protein sequence ID" value="CAI9968144.1"/>
    <property type="molecule type" value="Genomic_DNA"/>
</dbReference>
<reference evidence="3 4" key="2">
    <citation type="submission" date="2024-07" db="EMBL/GenBank/DDBJ databases">
        <authorList>
            <person name="Akdeniz Z."/>
        </authorList>
    </citation>
    <scope>NUCLEOTIDE SEQUENCE [LARGE SCALE GENOMIC DNA]</scope>
</reference>
<feature type="region of interest" description="Disordered" evidence="1">
    <location>
        <begin position="63"/>
        <end position="145"/>
    </location>
</feature>
<dbReference type="AlphaFoldDB" id="A0AA86QY24"/>
<organism evidence="2">
    <name type="scientific">Hexamita inflata</name>
    <dbReference type="NCBI Taxonomy" id="28002"/>
    <lineage>
        <taxon>Eukaryota</taxon>
        <taxon>Metamonada</taxon>
        <taxon>Diplomonadida</taxon>
        <taxon>Hexamitidae</taxon>
        <taxon>Hexamitinae</taxon>
        <taxon>Hexamita</taxon>
    </lineage>
</organism>
<gene>
    <name evidence="3" type="ORF">HINF_LOCUS17708</name>
    <name evidence="2" type="ORF">HINF_LOCUS55789</name>
</gene>
<evidence type="ECO:0000313" key="3">
    <source>
        <dbReference type="EMBL" id="CAL6001989.1"/>
    </source>
</evidence>
<dbReference type="Proteomes" id="UP001642409">
    <property type="component" value="Unassembled WGS sequence"/>
</dbReference>